<name>A0A8K1GV58_9PASS</name>
<gene>
    <name evidence="2" type="ORF">HGM15179_001695</name>
</gene>
<dbReference type="Proteomes" id="UP000796761">
    <property type="component" value="Unassembled WGS sequence"/>
</dbReference>
<evidence type="ECO:0000313" key="2">
    <source>
        <dbReference type="EMBL" id="TRZ25377.1"/>
    </source>
</evidence>
<feature type="compositionally biased region" description="Low complexity" evidence="1">
    <location>
        <begin position="1"/>
        <end position="10"/>
    </location>
</feature>
<proteinExistence type="predicted"/>
<evidence type="ECO:0000313" key="3">
    <source>
        <dbReference type="Proteomes" id="UP000796761"/>
    </source>
</evidence>
<dbReference type="EMBL" id="SWJQ01000026">
    <property type="protein sequence ID" value="TRZ25377.1"/>
    <property type="molecule type" value="Genomic_DNA"/>
</dbReference>
<accession>A0A8K1GV58</accession>
<dbReference type="AlphaFoldDB" id="A0A8K1GV58"/>
<evidence type="ECO:0000256" key="1">
    <source>
        <dbReference type="SAM" id="MobiDB-lite"/>
    </source>
</evidence>
<evidence type="ECO:0008006" key="4">
    <source>
        <dbReference type="Google" id="ProtNLM"/>
    </source>
</evidence>
<comment type="caution">
    <text evidence="2">The sequence shown here is derived from an EMBL/GenBank/DDBJ whole genome shotgun (WGS) entry which is preliminary data.</text>
</comment>
<sequence length="123" mass="13735">MRHTGAARAAGPERRPGAHGSSPDAFPRDTGPGVPGETGGQAKNKQHQLSTFVNDTKLYGEVDRLEGRDAIQRNPDRPERWDCANLMKFNKAKRKVLHLGWDNPKHGYRLGNEWIDNSPVKKV</sequence>
<keyword evidence="3" id="KW-1185">Reference proteome</keyword>
<dbReference type="OrthoDB" id="10056483at2759"/>
<reference evidence="2" key="1">
    <citation type="submission" date="2019-04" db="EMBL/GenBank/DDBJ databases">
        <title>Genome assembly of Zosterops borbonicus 15179.</title>
        <authorList>
            <person name="Leroy T."/>
            <person name="Anselmetti Y."/>
            <person name="Tilak M.-K."/>
            <person name="Nabholz B."/>
        </authorList>
    </citation>
    <scope>NUCLEOTIDE SEQUENCE</scope>
    <source>
        <strain evidence="2">HGM_15179</strain>
        <tissue evidence="2">Muscle</tissue>
    </source>
</reference>
<feature type="compositionally biased region" description="Polar residues" evidence="1">
    <location>
        <begin position="41"/>
        <end position="51"/>
    </location>
</feature>
<protein>
    <recommendedName>
        <fullName evidence="4">Rna-directed dna polymerase from mobile element jockey-like</fullName>
    </recommendedName>
</protein>
<feature type="region of interest" description="Disordered" evidence="1">
    <location>
        <begin position="1"/>
        <end position="51"/>
    </location>
</feature>
<organism evidence="2 3">
    <name type="scientific">Zosterops borbonicus</name>
    <dbReference type="NCBI Taxonomy" id="364589"/>
    <lineage>
        <taxon>Eukaryota</taxon>
        <taxon>Metazoa</taxon>
        <taxon>Chordata</taxon>
        <taxon>Craniata</taxon>
        <taxon>Vertebrata</taxon>
        <taxon>Euteleostomi</taxon>
        <taxon>Archelosauria</taxon>
        <taxon>Archosauria</taxon>
        <taxon>Dinosauria</taxon>
        <taxon>Saurischia</taxon>
        <taxon>Theropoda</taxon>
        <taxon>Coelurosauria</taxon>
        <taxon>Aves</taxon>
        <taxon>Neognathae</taxon>
        <taxon>Neoaves</taxon>
        <taxon>Telluraves</taxon>
        <taxon>Australaves</taxon>
        <taxon>Passeriformes</taxon>
        <taxon>Sylvioidea</taxon>
        <taxon>Zosteropidae</taxon>
        <taxon>Zosterops</taxon>
    </lineage>
</organism>